<feature type="transmembrane region" description="Helical" evidence="1">
    <location>
        <begin position="178"/>
        <end position="206"/>
    </location>
</feature>
<name>A0A848LNW4_9BACT</name>
<dbReference type="Proteomes" id="UP000518300">
    <property type="component" value="Unassembled WGS sequence"/>
</dbReference>
<sequence>MTDPASPAAPSDAPLQFERAEFTEPRAAPKCTLCQRDITSTYFEANGQLLCPSCRDSVEASLTGGSSSSRAFRALGLGAGAAILGAVLYFGVTKLTGYNLGLISVAVGWGVGVAVRKGSDGRGGRFYQFLAVALTYLSIAGSLAPEVYESMTAASAEEAGAPAEEEAEPHEPSTVVRVIVTVIGSLMAPVLVGMDSIMSLLIYGFALWEAWRRTARAEVKIDGPFELAPAADAENPSREQSVG</sequence>
<organism evidence="2 3">
    <name type="scientific">Pyxidicoccus fallax</name>
    <dbReference type="NCBI Taxonomy" id="394095"/>
    <lineage>
        <taxon>Bacteria</taxon>
        <taxon>Pseudomonadati</taxon>
        <taxon>Myxococcota</taxon>
        <taxon>Myxococcia</taxon>
        <taxon>Myxococcales</taxon>
        <taxon>Cystobacterineae</taxon>
        <taxon>Myxococcaceae</taxon>
        <taxon>Pyxidicoccus</taxon>
    </lineage>
</organism>
<dbReference type="RefSeq" id="WP_169348812.1">
    <property type="nucleotide sequence ID" value="NZ_JABBJJ010000192.1"/>
</dbReference>
<keyword evidence="1" id="KW-0472">Membrane</keyword>
<keyword evidence="1" id="KW-1133">Transmembrane helix</keyword>
<comment type="caution">
    <text evidence="2">The sequence shown here is derived from an EMBL/GenBank/DDBJ whole genome shotgun (WGS) entry which is preliminary data.</text>
</comment>
<accession>A0A848LNW4</accession>
<gene>
    <name evidence="2" type="ORF">HG543_32520</name>
</gene>
<dbReference type="AlphaFoldDB" id="A0A848LNW4"/>
<reference evidence="2 3" key="1">
    <citation type="submission" date="2020-04" db="EMBL/GenBank/DDBJ databases">
        <title>Draft genome of Pyxidicoccus fallax type strain.</title>
        <authorList>
            <person name="Whitworth D.E."/>
        </authorList>
    </citation>
    <scope>NUCLEOTIDE SEQUENCE [LARGE SCALE GENOMIC DNA]</scope>
    <source>
        <strain evidence="2 3">DSM 14698</strain>
    </source>
</reference>
<dbReference type="EMBL" id="JABBJJ010000192">
    <property type="protein sequence ID" value="NMO19565.1"/>
    <property type="molecule type" value="Genomic_DNA"/>
</dbReference>
<protein>
    <submittedName>
        <fullName evidence="2">Uncharacterized protein</fullName>
    </submittedName>
</protein>
<proteinExistence type="predicted"/>
<evidence type="ECO:0000313" key="2">
    <source>
        <dbReference type="EMBL" id="NMO19565.1"/>
    </source>
</evidence>
<keyword evidence="3" id="KW-1185">Reference proteome</keyword>
<keyword evidence="1" id="KW-0812">Transmembrane</keyword>
<feature type="transmembrane region" description="Helical" evidence="1">
    <location>
        <begin position="127"/>
        <end position="144"/>
    </location>
</feature>
<evidence type="ECO:0000313" key="3">
    <source>
        <dbReference type="Proteomes" id="UP000518300"/>
    </source>
</evidence>
<feature type="transmembrane region" description="Helical" evidence="1">
    <location>
        <begin position="71"/>
        <end position="92"/>
    </location>
</feature>
<feature type="transmembrane region" description="Helical" evidence="1">
    <location>
        <begin position="98"/>
        <end position="115"/>
    </location>
</feature>
<evidence type="ECO:0000256" key="1">
    <source>
        <dbReference type="SAM" id="Phobius"/>
    </source>
</evidence>